<accession>A0ABX1BG35</accession>
<name>A0ABX1BG35_9ACTN</name>
<sequence>MRVSLFTGPYPVGERMGGIGLRMWEIALGLRAAGHCIRVIAAPGSDVSWSRDGLEVREFGEDGWQAEVEAAQAVITTDLPDPRVLLHAHRLGRLIISENAPPIEHLHYDQLRDSANADRFYEQLVAQFRLQSWVSDHFLARSEVERAGMYATLVALGRLTPRQHAVDRQLHHLVSLVPIGFSPEAATTAAHAVPTATPADYAWSGGVWDFTDTGVLCQALAALRDARRAVSVRFCYPPPANQRIAEADRLHRFTADLGLDAHLVHHDRPLPHTGRDGILASSRALVCLGRPGAENETCHRLRLRDVLLHRMPIVIDSHGASGSWVARHGVGLTVDTTDVAEVAAALDELIHNRETYAACRAAIDVLRPAYRMDVTLTPLLNFLHHGRRAPDTGGPRQKAAVERLFSEVPAVADPIQLI</sequence>
<evidence type="ECO:0000313" key="1">
    <source>
        <dbReference type="EMBL" id="NJP95429.1"/>
    </source>
</evidence>
<comment type="caution">
    <text evidence="1">The sequence shown here is derived from an EMBL/GenBank/DDBJ whole genome shotgun (WGS) entry which is preliminary data.</text>
</comment>
<evidence type="ECO:0000313" key="2">
    <source>
        <dbReference type="Proteomes" id="UP000696294"/>
    </source>
</evidence>
<gene>
    <name evidence="1" type="ORF">HCN51_39355</name>
</gene>
<proteinExistence type="predicted"/>
<keyword evidence="2" id="KW-1185">Reference proteome</keyword>
<reference evidence="1 2" key="1">
    <citation type="submission" date="2020-03" db="EMBL/GenBank/DDBJ databases">
        <title>WGS of actinomycetes isolated from Thailand.</title>
        <authorList>
            <person name="Thawai C."/>
        </authorList>
    </citation>
    <scope>NUCLEOTIDE SEQUENCE [LARGE SCALE GENOMIC DNA]</scope>
    <source>
        <strain evidence="1 2">FMUSA5-5</strain>
    </source>
</reference>
<dbReference type="Gene3D" id="3.40.50.2000">
    <property type="entry name" value="Glycogen Phosphorylase B"/>
    <property type="match status" value="1"/>
</dbReference>
<organism evidence="1 2">
    <name type="scientific">Nonomuraea composti</name>
    <dbReference type="NCBI Taxonomy" id="2720023"/>
    <lineage>
        <taxon>Bacteria</taxon>
        <taxon>Bacillati</taxon>
        <taxon>Actinomycetota</taxon>
        <taxon>Actinomycetes</taxon>
        <taxon>Streptosporangiales</taxon>
        <taxon>Streptosporangiaceae</taxon>
        <taxon>Nonomuraea</taxon>
    </lineage>
</organism>
<dbReference type="RefSeq" id="WP_168017165.1">
    <property type="nucleotide sequence ID" value="NZ_JAATEP010000038.1"/>
</dbReference>
<dbReference type="Proteomes" id="UP000696294">
    <property type="component" value="Unassembled WGS sequence"/>
</dbReference>
<protein>
    <submittedName>
        <fullName evidence="1">Glycosyltransferase family 4 protein</fullName>
    </submittedName>
</protein>
<dbReference type="SUPFAM" id="SSF53756">
    <property type="entry name" value="UDP-Glycosyltransferase/glycogen phosphorylase"/>
    <property type="match status" value="1"/>
</dbReference>
<dbReference type="EMBL" id="JAATEP010000038">
    <property type="protein sequence ID" value="NJP95429.1"/>
    <property type="molecule type" value="Genomic_DNA"/>
</dbReference>